<dbReference type="InterPro" id="IPR015422">
    <property type="entry name" value="PyrdxlP-dep_Trfase_small"/>
</dbReference>
<comment type="caution">
    <text evidence="2">The sequence shown here is derived from an EMBL/GenBank/DDBJ whole genome shotgun (WGS) entry which is preliminary data.</text>
</comment>
<dbReference type="EMBL" id="BMSV01000006">
    <property type="protein sequence ID" value="GGQ13874.1"/>
    <property type="molecule type" value="Genomic_DNA"/>
</dbReference>
<keyword evidence="3" id="KW-1185">Reference proteome</keyword>
<sequence>MADGPSRARPRRRVLGPGPRGPAERHPPTGQARGPGAFRAPEPVRDRETREPLVPHGAAGGAGDPTAASTAACRAHGPRPSVHTNRTHVVPARDPADAEAKEGLAALGAAPAAADGHTG</sequence>
<proteinExistence type="predicted"/>
<name>A0A918EKH3_9ACTN</name>
<dbReference type="RefSeq" id="WP_189534987.1">
    <property type="nucleotide sequence ID" value="NZ_BMSV01000006.1"/>
</dbReference>
<reference evidence="2" key="1">
    <citation type="journal article" date="2014" name="Int. J. Syst. Evol. Microbiol.">
        <title>Complete genome sequence of Corynebacterium casei LMG S-19264T (=DSM 44701T), isolated from a smear-ripened cheese.</title>
        <authorList>
            <consortium name="US DOE Joint Genome Institute (JGI-PGF)"/>
            <person name="Walter F."/>
            <person name="Albersmeier A."/>
            <person name="Kalinowski J."/>
            <person name="Ruckert C."/>
        </authorList>
    </citation>
    <scope>NUCLEOTIDE SEQUENCE</scope>
    <source>
        <strain evidence="2">JCM 4335</strain>
    </source>
</reference>
<organism evidence="2 3">
    <name type="scientific">Streptomyces roseolilacinus</name>
    <dbReference type="NCBI Taxonomy" id="66904"/>
    <lineage>
        <taxon>Bacteria</taxon>
        <taxon>Bacillati</taxon>
        <taxon>Actinomycetota</taxon>
        <taxon>Actinomycetes</taxon>
        <taxon>Kitasatosporales</taxon>
        <taxon>Streptomycetaceae</taxon>
        <taxon>Streptomyces</taxon>
    </lineage>
</organism>
<protein>
    <submittedName>
        <fullName evidence="2">Uncharacterized protein</fullName>
    </submittedName>
</protein>
<reference evidence="2" key="2">
    <citation type="submission" date="2020-09" db="EMBL/GenBank/DDBJ databases">
        <authorList>
            <person name="Sun Q."/>
            <person name="Ohkuma M."/>
        </authorList>
    </citation>
    <scope>NUCLEOTIDE SEQUENCE</scope>
    <source>
        <strain evidence="2">JCM 4335</strain>
    </source>
</reference>
<dbReference type="Gene3D" id="3.90.1150.10">
    <property type="entry name" value="Aspartate Aminotransferase, domain 1"/>
    <property type="match status" value="1"/>
</dbReference>
<evidence type="ECO:0000256" key="1">
    <source>
        <dbReference type="SAM" id="MobiDB-lite"/>
    </source>
</evidence>
<evidence type="ECO:0000313" key="3">
    <source>
        <dbReference type="Proteomes" id="UP000654123"/>
    </source>
</evidence>
<feature type="compositionally biased region" description="Basic and acidic residues" evidence="1">
    <location>
        <begin position="42"/>
        <end position="53"/>
    </location>
</feature>
<evidence type="ECO:0000313" key="2">
    <source>
        <dbReference type="EMBL" id="GGQ13874.1"/>
    </source>
</evidence>
<accession>A0A918EKH3</accession>
<feature type="region of interest" description="Disordered" evidence="1">
    <location>
        <begin position="1"/>
        <end position="88"/>
    </location>
</feature>
<dbReference type="AlphaFoldDB" id="A0A918EKH3"/>
<gene>
    <name evidence="2" type="ORF">GCM10010249_35920</name>
</gene>
<dbReference type="Proteomes" id="UP000654123">
    <property type="component" value="Unassembled WGS sequence"/>
</dbReference>